<evidence type="ECO:0000256" key="2">
    <source>
        <dbReference type="ARBA" id="ARBA00022692"/>
    </source>
</evidence>
<evidence type="ECO:0000259" key="7">
    <source>
        <dbReference type="Pfam" id="PF12698"/>
    </source>
</evidence>
<dbReference type="PATRIC" id="fig|284581.3.peg.271"/>
<feature type="domain" description="ABC-2 type transporter transmembrane" evidence="7">
    <location>
        <begin position="796"/>
        <end position="988"/>
    </location>
</feature>
<accession>A0A0M0LGL7</accession>
<dbReference type="InterPro" id="IPR017500">
    <property type="entry name" value="Phage_infect_YhgE_N"/>
</dbReference>
<dbReference type="NCBIfam" id="TIGR03061">
    <property type="entry name" value="pip_yhgE_Nterm"/>
    <property type="match status" value="1"/>
</dbReference>
<feature type="transmembrane region" description="Helical" evidence="6">
    <location>
        <begin position="915"/>
        <end position="934"/>
    </location>
</feature>
<dbReference type="Gene3D" id="3.40.1710.10">
    <property type="entry name" value="abc type-2 transporter like domain"/>
    <property type="match status" value="1"/>
</dbReference>
<dbReference type="EMBL" id="LILC01000002">
    <property type="protein sequence ID" value="KOO50230.1"/>
    <property type="molecule type" value="Genomic_DNA"/>
</dbReference>
<dbReference type="PANTHER" id="PTHR43077">
    <property type="entry name" value="TRANSPORT PERMEASE YVFS-RELATED"/>
    <property type="match status" value="1"/>
</dbReference>
<gene>
    <name evidence="8" type="ORF">AMD01_00195</name>
</gene>
<reference evidence="9" key="1">
    <citation type="submission" date="2015-08" db="EMBL/GenBank/DDBJ databases">
        <title>Fjat-14210 dsm16467.</title>
        <authorList>
            <person name="Liu B."/>
            <person name="Wang J."/>
            <person name="Zhu Y."/>
            <person name="Liu G."/>
            <person name="Chen Q."/>
            <person name="Chen Z."/>
            <person name="Lan J."/>
            <person name="Che J."/>
            <person name="Ge C."/>
            <person name="Shi H."/>
            <person name="Pan Z."/>
            <person name="Liu X."/>
        </authorList>
    </citation>
    <scope>NUCLEOTIDE SEQUENCE [LARGE SCALE GENOMIC DNA]</scope>
    <source>
        <strain evidence="9">DSM 16467</strain>
    </source>
</reference>
<dbReference type="InterPro" id="IPR017501">
    <property type="entry name" value="Phage_infect_YhgE_C"/>
</dbReference>
<feature type="transmembrane region" description="Helical" evidence="6">
    <location>
        <begin position="973"/>
        <end position="993"/>
    </location>
</feature>
<feature type="domain" description="ABC-2 type transporter transmembrane" evidence="7">
    <location>
        <begin position="26"/>
        <end position="162"/>
    </location>
</feature>
<proteinExistence type="predicted"/>
<feature type="transmembrane region" description="Helical" evidence="6">
    <location>
        <begin position="855"/>
        <end position="877"/>
    </location>
</feature>
<feature type="transmembrane region" description="Helical" evidence="6">
    <location>
        <begin position="883"/>
        <end position="908"/>
    </location>
</feature>
<evidence type="ECO:0000256" key="6">
    <source>
        <dbReference type="SAM" id="Phobius"/>
    </source>
</evidence>
<keyword evidence="9" id="KW-1185">Reference proteome</keyword>
<dbReference type="Pfam" id="PF12698">
    <property type="entry name" value="ABC2_membrane_3"/>
    <property type="match status" value="2"/>
</dbReference>
<evidence type="ECO:0000256" key="1">
    <source>
        <dbReference type="ARBA" id="ARBA00004141"/>
    </source>
</evidence>
<organism evidence="8 9">
    <name type="scientific">Priestia koreensis</name>
    <dbReference type="NCBI Taxonomy" id="284581"/>
    <lineage>
        <taxon>Bacteria</taxon>
        <taxon>Bacillati</taxon>
        <taxon>Bacillota</taxon>
        <taxon>Bacilli</taxon>
        <taxon>Bacillales</taxon>
        <taxon>Bacillaceae</taxon>
        <taxon>Priestia</taxon>
    </lineage>
</organism>
<dbReference type="GO" id="GO:0016020">
    <property type="term" value="C:membrane"/>
    <property type="evidence" value="ECO:0007669"/>
    <property type="project" value="UniProtKB-SubCell"/>
</dbReference>
<keyword evidence="2 6" id="KW-0812">Transmembrane</keyword>
<dbReference type="SUPFAM" id="SSF58104">
    <property type="entry name" value="Methyl-accepting chemotaxis protein (MCP) signaling domain"/>
    <property type="match status" value="1"/>
</dbReference>
<dbReference type="NCBIfam" id="TIGR03057">
    <property type="entry name" value="xxxLxxG_by_4"/>
    <property type="match status" value="15"/>
</dbReference>
<comment type="subcellular location">
    <subcellularLocation>
        <location evidence="1">Membrane</location>
        <topology evidence="1">Multi-pass membrane protein</topology>
    </subcellularLocation>
</comment>
<evidence type="ECO:0000256" key="4">
    <source>
        <dbReference type="ARBA" id="ARBA00023136"/>
    </source>
</evidence>
<comment type="caution">
    <text evidence="8">The sequence shown here is derived from an EMBL/GenBank/DDBJ whole genome shotgun (WGS) entry which is preliminary data.</text>
</comment>
<dbReference type="AlphaFoldDB" id="A0A0M0LGL7"/>
<evidence type="ECO:0000256" key="3">
    <source>
        <dbReference type="ARBA" id="ARBA00022989"/>
    </source>
</evidence>
<dbReference type="GO" id="GO:0140359">
    <property type="term" value="F:ABC-type transporter activity"/>
    <property type="evidence" value="ECO:0007669"/>
    <property type="project" value="InterPro"/>
</dbReference>
<feature type="transmembrane region" description="Helical" evidence="6">
    <location>
        <begin position="20"/>
        <end position="42"/>
    </location>
</feature>
<dbReference type="OrthoDB" id="9811483at2"/>
<keyword evidence="4 6" id="KW-0472">Membrane</keyword>
<dbReference type="Proteomes" id="UP000037558">
    <property type="component" value="Unassembled WGS sequence"/>
</dbReference>
<dbReference type="PANTHER" id="PTHR43077:SF5">
    <property type="entry name" value="PHAGE INFECTION PROTEIN"/>
    <property type="match status" value="1"/>
</dbReference>
<dbReference type="RefSeq" id="WP_053399375.1">
    <property type="nucleotide sequence ID" value="NZ_LILC01000002.1"/>
</dbReference>
<dbReference type="InterPro" id="IPR011049">
    <property type="entry name" value="Serralysin-like_metalloprot_C"/>
</dbReference>
<dbReference type="InterPro" id="IPR013525">
    <property type="entry name" value="ABC2_TM"/>
</dbReference>
<protein>
    <recommendedName>
        <fullName evidence="7">ABC-2 type transporter transmembrane domain-containing protein</fullName>
    </recommendedName>
</protein>
<dbReference type="STRING" id="284581.AMD01_00195"/>
<dbReference type="Gene3D" id="1.10.287.950">
    <property type="entry name" value="Methyl-accepting chemotaxis protein"/>
    <property type="match status" value="2"/>
</dbReference>
<sequence>MRKSSLLGEFAAIVKNKKLLIAITAILFIPLLYSGVYLWAFLDPYSRVDDLPVAVVNNDVGTVYNDKKTHIGQDLVDDLKKNDSFNWKFVDEATAKRGLENQDYYMMIEIPKDFSKNATTLQQDDPKHLQIVYTANEGSNYVSSQIGAKGVEKIKNEVSKKVTENYAEEMFDNVKEVSKGLADAGDGATKLRDGINDAKDGTGKLEDGITSANKGANDLNDGAKKLQKGTSDLNDGAGQLEKGAGDVHNGAVKLEKGSKDLNNGVASAKGGADKLAKGANDLNNGVTSAKGGADKLAKGANDLNDGVTSAKGGADKLAKGANDLNDGVTSAKGGADKLAKGANDLNDGVTSAKGGADKLAKGAGDLSSGLGQLQSANTAILEGAKKSQTGAQSLATAIDQGVGELKGAAAQISQFKENAKKVVDGVTSLSQLSSGLQKNITDATASSSEVSTGIQNTIDDLDKQIAAAADPAQKEALQKTRDQLAPLVEKSKAVSQNVTGMSESSTKMNAVAGELAKGLGDNSSDSSSSADLETKLTELSKGANELAAGQTKLVEGLTTFGEKLGEAKAGSDQLATGGTSLSEGLGKLSEGSTQLAAGTNDLSSGLGKLSDGSTQLATGTGDLSSGLGKLSDGSSQLAAGNGDLSNGLGKLSDGSTQLATGTGDLSSGLGKLSDGSSQLAAGNGDLSNGLGKLSDGSGQLTAGISSLADGSGKVANGMTGLKDGSTKLLTGTTQLIEGTGQLSNGMGKLDKGAVDLNGGLGKLSDGSSELATKLQDGAKDAGDVKANQAVYDMFADPVQVKDNSINNVPNYGTGLTPYFLSVALFVGALVTSVIFPLRKPAITPKNGFRWFLGKFGVLVFVGIMQSLLADAILLGALDIKVESVPLFITLSIATSLTFMSIIQFFVTALDNPGRFVAILIMVFQLATSAGTFPVELIPKVLQDVNHWLPMTYSVRGFRAVVSTGDFSYMWHNVSILAIYFVIMVLASISFFMFKFAKDFKSPKQAVEN</sequence>
<dbReference type="InterPro" id="IPR023908">
    <property type="entry name" value="xxxLxxG_rpt"/>
</dbReference>
<dbReference type="InterPro" id="IPR051328">
    <property type="entry name" value="T7SS_ABC-Transporter"/>
</dbReference>
<feature type="transmembrane region" description="Helical" evidence="6">
    <location>
        <begin position="815"/>
        <end position="835"/>
    </location>
</feature>
<dbReference type="SUPFAM" id="SSF101967">
    <property type="entry name" value="Adhesin YadA, collagen-binding domain"/>
    <property type="match status" value="1"/>
</dbReference>
<evidence type="ECO:0000313" key="9">
    <source>
        <dbReference type="Proteomes" id="UP000037558"/>
    </source>
</evidence>
<feature type="region of interest" description="Disordered" evidence="5">
    <location>
        <begin position="199"/>
        <end position="244"/>
    </location>
</feature>
<evidence type="ECO:0000256" key="5">
    <source>
        <dbReference type="SAM" id="MobiDB-lite"/>
    </source>
</evidence>
<evidence type="ECO:0000313" key="8">
    <source>
        <dbReference type="EMBL" id="KOO50230.1"/>
    </source>
</evidence>
<keyword evidence="3 6" id="KW-1133">Transmembrane helix</keyword>
<dbReference type="NCBIfam" id="TIGR03062">
    <property type="entry name" value="pip_yhgE_Cterm"/>
    <property type="match status" value="1"/>
</dbReference>
<name>A0A0M0LGL7_9BACI</name>